<dbReference type="AlphaFoldDB" id="A0A552VC76"/>
<protein>
    <submittedName>
        <fullName evidence="3">FHA domain-containing protein</fullName>
    </submittedName>
</protein>
<proteinExistence type="predicted"/>
<dbReference type="PROSITE" id="PS50006">
    <property type="entry name" value="FHA_DOMAIN"/>
    <property type="match status" value="1"/>
</dbReference>
<evidence type="ECO:0000259" key="2">
    <source>
        <dbReference type="PROSITE" id="PS50006"/>
    </source>
</evidence>
<evidence type="ECO:0000313" key="3">
    <source>
        <dbReference type="EMBL" id="TRW28084.1"/>
    </source>
</evidence>
<evidence type="ECO:0000313" key="4">
    <source>
        <dbReference type="Proteomes" id="UP000319424"/>
    </source>
</evidence>
<name>A0A552VC76_9FIRM</name>
<dbReference type="InterPro" id="IPR000253">
    <property type="entry name" value="FHA_dom"/>
</dbReference>
<keyword evidence="1" id="KW-0472">Membrane</keyword>
<feature type="transmembrane region" description="Helical" evidence="1">
    <location>
        <begin position="5"/>
        <end position="24"/>
    </location>
</feature>
<dbReference type="InterPro" id="IPR008984">
    <property type="entry name" value="SMAD_FHA_dom_sf"/>
</dbReference>
<feature type="transmembrane region" description="Helical" evidence="1">
    <location>
        <begin position="30"/>
        <end position="49"/>
    </location>
</feature>
<dbReference type="Pfam" id="PF00498">
    <property type="entry name" value="FHA"/>
    <property type="match status" value="1"/>
</dbReference>
<evidence type="ECO:0000256" key="1">
    <source>
        <dbReference type="SAM" id="Phobius"/>
    </source>
</evidence>
<keyword evidence="1" id="KW-1133">Transmembrane helix</keyword>
<reference evidence="3 4" key="1">
    <citation type="submission" date="2019-07" db="EMBL/GenBank/DDBJ databases">
        <title>Criibacterium bergeronii gen. nov., sp. nov. isolated from human clinical samples.</title>
        <authorList>
            <person name="Maheux A.F."/>
            <person name="Boudreau D.K."/>
            <person name="Berube E."/>
            <person name="Brodeur S."/>
            <person name="Bernard K.A."/>
            <person name="Abed J.Y."/>
            <person name="Ducrey E."/>
            <person name="Guay E.F."/>
            <person name="Raymond F."/>
            <person name="Corbeil J."/>
            <person name="Domingo M.-C."/>
            <person name="Roy P.H."/>
            <person name="Boissinot M."/>
            <person name="Tocheva E.I."/>
            <person name="Omar R.F."/>
        </authorList>
    </citation>
    <scope>NUCLEOTIDE SEQUENCE [LARGE SCALE GENOMIC DNA]</scope>
    <source>
        <strain evidence="3 4">CCRI-24246</strain>
    </source>
</reference>
<sequence>MKTKIIDGLIAILSLMTFIVSYFYKIDFQKLIICSISAILFFIFIYEFLKKDIDEGYKIKEERYNPLSDQIMELALLNEENIPIAFWEMYGKSSMVIGLDVGENKVDVNLLNTTYASIIDIEHAVLNYANGNWYIEDLGTKNGTSIVKKDKKKYALTIGKPCLVEKGDIIYISLTKLQLR</sequence>
<dbReference type="Proteomes" id="UP000319424">
    <property type="component" value="Unassembled WGS sequence"/>
</dbReference>
<dbReference type="RefSeq" id="WP_144015761.1">
    <property type="nucleotide sequence ID" value="NZ_VJXW01000003.1"/>
</dbReference>
<comment type="caution">
    <text evidence="3">The sequence shown here is derived from an EMBL/GenBank/DDBJ whole genome shotgun (WGS) entry which is preliminary data.</text>
</comment>
<accession>A0A552VC76</accession>
<feature type="domain" description="FHA" evidence="2">
    <location>
        <begin position="95"/>
        <end position="146"/>
    </location>
</feature>
<dbReference type="CDD" id="cd00060">
    <property type="entry name" value="FHA"/>
    <property type="match status" value="1"/>
</dbReference>
<gene>
    <name evidence="3" type="ORF">FL857_03575</name>
</gene>
<keyword evidence="1" id="KW-0812">Transmembrane</keyword>
<dbReference type="SUPFAM" id="SSF49879">
    <property type="entry name" value="SMAD/FHA domain"/>
    <property type="match status" value="1"/>
</dbReference>
<dbReference type="EMBL" id="VJXW01000003">
    <property type="protein sequence ID" value="TRW28084.1"/>
    <property type="molecule type" value="Genomic_DNA"/>
</dbReference>
<organism evidence="3 4">
    <name type="scientific">Criibacterium bergeronii</name>
    <dbReference type="NCBI Taxonomy" id="1871336"/>
    <lineage>
        <taxon>Bacteria</taxon>
        <taxon>Bacillati</taxon>
        <taxon>Bacillota</taxon>
        <taxon>Clostridia</taxon>
        <taxon>Peptostreptococcales</taxon>
        <taxon>Filifactoraceae</taxon>
        <taxon>Criibacterium</taxon>
    </lineage>
</organism>
<dbReference type="Gene3D" id="2.60.200.20">
    <property type="match status" value="1"/>
</dbReference>
<dbReference type="OrthoDB" id="2473431at2"/>